<feature type="transmembrane region" description="Helical" evidence="1">
    <location>
        <begin position="130"/>
        <end position="152"/>
    </location>
</feature>
<dbReference type="InterPro" id="IPR018764">
    <property type="entry name" value="RskA_C"/>
</dbReference>
<gene>
    <name evidence="3" type="ORF">PRIO_1859</name>
</gene>
<dbReference type="Proteomes" id="UP000033163">
    <property type="component" value="Chromosome I"/>
</dbReference>
<keyword evidence="1" id="KW-0472">Membrane</keyword>
<dbReference type="PATRIC" id="fig|1073571.4.peg.1951"/>
<accession>A0A0E4H925</accession>
<dbReference type="Pfam" id="PF10099">
    <property type="entry name" value="RskA_C"/>
    <property type="match status" value="1"/>
</dbReference>
<evidence type="ECO:0000256" key="1">
    <source>
        <dbReference type="SAM" id="Phobius"/>
    </source>
</evidence>
<dbReference type="GO" id="GO:0005886">
    <property type="term" value="C:plasma membrane"/>
    <property type="evidence" value="ECO:0007669"/>
    <property type="project" value="InterPro"/>
</dbReference>
<evidence type="ECO:0000313" key="4">
    <source>
        <dbReference type="Proteomes" id="UP000033163"/>
    </source>
</evidence>
<evidence type="ECO:0000313" key="3">
    <source>
        <dbReference type="EMBL" id="CQR54269.1"/>
    </source>
</evidence>
<proteinExistence type="predicted"/>
<reference evidence="4" key="1">
    <citation type="submission" date="2015-03" db="EMBL/GenBank/DDBJ databases">
        <authorList>
            <person name="Wibberg D."/>
        </authorList>
    </citation>
    <scope>NUCLEOTIDE SEQUENCE [LARGE SCALE GENOMIC DNA]</scope>
</reference>
<organism evidence="3 4">
    <name type="scientific">Paenibacillus riograndensis SBR5</name>
    <dbReference type="NCBI Taxonomy" id="1073571"/>
    <lineage>
        <taxon>Bacteria</taxon>
        <taxon>Bacillati</taxon>
        <taxon>Bacillota</taxon>
        <taxon>Bacilli</taxon>
        <taxon>Bacillales</taxon>
        <taxon>Paenibacillaceae</taxon>
        <taxon>Paenibacillus</taxon>
        <taxon>Paenibacillus sonchi group</taxon>
    </lineage>
</organism>
<dbReference type="KEGG" id="pri:PRIO_1859"/>
<dbReference type="EMBL" id="LN831776">
    <property type="protein sequence ID" value="CQR54269.1"/>
    <property type="molecule type" value="Genomic_DNA"/>
</dbReference>
<keyword evidence="1" id="KW-0812">Transmembrane</keyword>
<dbReference type="STRING" id="483937.AMQ84_15165"/>
<protein>
    <submittedName>
        <fullName evidence="3">Putative membrane protein</fullName>
    </submittedName>
</protein>
<evidence type="ECO:0000259" key="2">
    <source>
        <dbReference type="Pfam" id="PF10099"/>
    </source>
</evidence>
<sequence>MNRYKNENPEPSYSGRGSRVPFRHYSEEEWIDWIGNDIQGDKRAEMGRHLEDCQACRELYDTWLPLLAQPAPEPEPARRADGYNASGGGYIGGSSGQQSPLYPSSAVRRRLRRRVRWTGWRRRIAGLRPAYRRGAAALALCGAVGIMLLGLFGTEQDGRSERNRYVSSYEPQAMAVLNRPETVAYPLDWSRKDQFSGNVWYNGSSQELFVLIEDVALSDGLSIQAWAVKNGNRNTLGLIQIEDAKGHLYVKGSQLREADNIALTVEPTGGSLSPTSPDAAWVHLLKR</sequence>
<feature type="domain" description="Anti-sigma K factor RskA C-terminal" evidence="2">
    <location>
        <begin position="135"/>
        <end position="277"/>
    </location>
</feature>
<dbReference type="RefSeq" id="WP_046501983.1">
    <property type="nucleotide sequence ID" value="NZ_LN831776.1"/>
</dbReference>
<dbReference type="AlphaFoldDB" id="A0A0E4H925"/>
<keyword evidence="1" id="KW-1133">Transmembrane helix</keyword>
<name>A0A0E4H925_9BACL</name>
<dbReference type="HOGENOM" id="CLU_838983_0_0_9"/>